<feature type="domain" description="NB-ARC" evidence="5">
    <location>
        <begin position="929"/>
        <end position="1095"/>
    </location>
</feature>
<feature type="region of interest" description="Disordered" evidence="4">
    <location>
        <begin position="1"/>
        <end position="537"/>
    </location>
</feature>
<feature type="compositionally biased region" description="Acidic residues" evidence="4">
    <location>
        <begin position="327"/>
        <end position="344"/>
    </location>
</feature>
<dbReference type="Proteomes" id="UP000198406">
    <property type="component" value="Unassembled WGS sequence"/>
</dbReference>
<dbReference type="InterPro" id="IPR002182">
    <property type="entry name" value="NB-ARC"/>
</dbReference>
<feature type="repeat" description="TPR" evidence="3">
    <location>
        <begin position="1618"/>
        <end position="1651"/>
    </location>
</feature>
<feature type="compositionally biased region" description="Basic and acidic residues" evidence="4">
    <location>
        <begin position="428"/>
        <end position="443"/>
    </location>
</feature>
<dbReference type="EMBL" id="BDSP01000065">
    <property type="protein sequence ID" value="GAX13427.1"/>
    <property type="molecule type" value="Genomic_DNA"/>
</dbReference>
<keyword evidence="7" id="KW-1185">Reference proteome</keyword>
<dbReference type="Gene3D" id="1.25.40.10">
    <property type="entry name" value="Tetratricopeptide repeat domain"/>
    <property type="match status" value="4"/>
</dbReference>
<feature type="compositionally biased region" description="Basic and acidic residues" evidence="4">
    <location>
        <begin position="43"/>
        <end position="82"/>
    </location>
</feature>
<dbReference type="SUPFAM" id="SSF52540">
    <property type="entry name" value="P-loop containing nucleoside triphosphate hydrolases"/>
    <property type="match status" value="1"/>
</dbReference>
<dbReference type="PROSITE" id="PS50005">
    <property type="entry name" value="TPR"/>
    <property type="match status" value="8"/>
</dbReference>
<comment type="caution">
    <text evidence="6">The sequence shown here is derived from an EMBL/GenBank/DDBJ whole genome shotgun (WGS) entry which is preliminary data.</text>
</comment>
<name>A0A1Z5JHE1_FISSO</name>
<dbReference type="InterPro" id="IPR027417">
    <property type="entry name" value="P-loop_NTPase"/>
</dbReference>
<feature type="region of interest" description="Disordered" evidence="4">
    <location>
        <begin position="2130"/>
        <end position="2157"/>
    </location>
</feature>
<keyword evidence="1" id="KW-0677">Repeat</keyword>
<evidence type="ECO:0000313" key="6">
    <source>
        <dbReference type="EMBL" id="GAX13427.1"/>
    </source>
</evidence>
<dbReference type="Gene3D" id="3.40.50.300">
    <property type="entry name" value="P-loop containing nucleotide triphosphate hydrolases"/>
    <property type="match status" value="1"/>
</dbReference>
<feature type="compositionally biased region" description="Polar residues" evidence="4">
    <location>
        <begin position="241"/>
        <end position="250"/>
    </location>
</feature>
<evidence type="ECO:0000259" key="5">
    <source>
        <dbReference type="Pfam" id="PF00931"/>
    </source>
</evidence>
<feature type="repeat" description="TPR" evidence="3">
    <location>
        <begin position="1702"/>
        <end position="1735"/>
    </location>
</feature>
<evidence type="ECO:0000256" key="3">
    <source>
        <dbReference type="PROSITE-ProRule" id="PRU00339"/>
    </source>
</evidence>
<feature type="compositionally biased region" description="Basic and acidic residues" evidence="4">
    <location>
        <begin position="273"/>
        <end position="326"/>
    </location>
</feature>
<evidence type="ECO:0000256" key="4">
    <source>
        <dbReference type="SAM" id="MobiDB-lite"/>
    </source>
</evidence>
<dbReference type="InterPro" id="IPR011990">
    <property type="entry name" value="TPR-like_helical_dom_sf"/>
</dbReference>
<organism evidence="6 7">
    <name type="scientific">Fistulifera solaris</name>
    <name type="common">Oleaginous diatom</name>
    <dbReference type="NCBI Taxonomy" id="1519565"/>
    <lineage>
        <taxon>Eukaryota</taxon>
        <taxon>Sar</taxon>
        <taxon>Stramenopiles</taxon>
        <taxon>Ochrophyta</taxon>
        <taxon>Bacillariophyta</taxon>
        <taxon>Bacillariophyceae</taxon>
        <taxon>Bacillariophycidae</taxon>
        <taxon>Naviculales</taxon>
        <taxon>Naviculaceae</taxon>
        <taxon>Fistulifera</taxon>
    </lineage>
</organism>
<feature type="compositionally biased region" description="Acidic residues" evidence="4">
    <location>
        <begin position="83"/>
        <end position="94"/>
    </location>
</feature>
<feature type="compositionally biased region" description="Polar residues" evidence="4">
    <location>
        <begin position="357"/>
        <end position="375"/>
    </location>
</feature>
<dbReference type="PANTHER" id="PTHR45641:SF19">
    <property type="entry name" value="NEPHROCYSTIN-3"/>
    <property type="match status" value="1"/>
</dbReference>
<dbReference type="OrthoDB" id="43776at2759"/>
<dbReference type="SUPFAM" id="SSF48452">
    <property type="entry name" value="TPR-like"/>
    <property type="match status" value="4"/>
</dbReference>
<feature type="compositionally biased region" description="Acidic residues" evidence="4">
    <location>
        <begin position="154"/>
        <end position="172"/>
    </location>
</feature>
<feature type="repeat" description="TPR" evidence="3">
    <location>
        <begin position="1576"/>
        <end position="1609"/>
    </location>
</feature>
<dbReference type="PANTHER" id="PTHR45641">
    <property type="entry name" value="TETRATRICOPEPTIDE REPEAT PROTEIN (AFU_ORTHOLOGUE AFUA_6G03870)"/>
    <property type="match status" value="1"/>
</dbReference>
<feature type="repeat" description="TPR" evidence="3">
    <location>
        <begin position="1492"/>
        <end position="1525"/>
    </location>
</feature>
<feature type="repeat" description="TPR" evidence="3">
    <location>
        <begin position="1869"/>
        <end position="1902"/>
    </location>
</feature>
<feature type="compositionally biased region" description="Polar residues" evidence="4">
    <location>
        <begin position="1"/>
        <end position="18"/>
    </location>
</feature>
<feature type="compositionally biased region" description="Basic residues" evidence="4">
    <location>
        <begin position="2133"/>
        <end position="2143"/>
    </location>
</feature>
<feature type="region of interest" description="Disordered" evidence="4">
    <location>
        <begin position="616"/>
        <end position="637"/>
    </location>
</feature>
<accession>A0A1Z5JHE1</accession>
<evidence type="ECO:0000256" key="1">
    <source>
        <dbReference type="ARBA" id="ARBA00022737"/>
    </source>
</evidence>
<feature type="compositionally biased region" description="Polar residues" evidence="4">
    <location>
        <begin position="214"/>
        <end position="223"/>
    </location>
</feature>
<reference evidence="6 7" key="1">
    <citation type="journal article" date="2015" name="Plant Cell">
        <title>Oil accumulation by the oleaginous diatom Fistulifera solaris as revealed by the genome and transcriptome.</title>
        <authorList>
            <person name="Tanaka T."/>
            <person name="Maeda Y."/>
            <person name="Veluchamy A."/>
            <person name="Tanaka M."/>
            <person name="Abida H."/>
            <person name="Marechal E."/>
            <person name="Bowler C."/>
            <person name="Muto M."/>
            <person name="Sunaga Y."/>
            <person name="Tanaka M."/>
            <person name="Yoshino T."/>
            <person name="Taniguchi T."/>
            <person name="Fukuda Y."/>
            <person name="Nemoto M."/>
            <person name="Matsumoto M."/>
            <person name="Wong P.S."/>
            <person name="Aburatani S."/>
            <person name="Fujibuchi W."/>
        </authorList>
    </citation>
    <scope>NUCLEOTIDE SEQUENCE [LARGE SCALE GENOMIC DNA]</scope>
    <source>
        <strain evidence="6 7">JPCC DA0580</strain>
    </source>
</reference>
<evidence type="ECO:0000313" key="7">
    <source>
        <dbReference type="Proteomes" id="UP000198406"/>
    </source>
</evidence>
<sequence>MSSGSVDQPNEYSDSNGSGESGRYSDEGSYFSEEGSYDEENSRDDGDSHSRSFESNDDDGHSSHEGESGSHSLDEHSDHSYDENEDGSYADEDASYYSDERDSREYSEEGSPGSKSLNDRHDNSHHSRGEDEEASNYSDEHGENEEGSYYSDERGEDEEGSYYSDEYGENEEGSYYSDERGEDEEGSYYSDEHGENEEGSYYSDERGEEEEDASNYSGEGNSNPDDEESDPSQSVDDRGSYDTNSQTMDSSRLDEENNDNDGSSNQDDEASDYSDRSSSRSNHSRDDDGSYSEERGENGRDDFYSHDYDDSSRVESSYHSDEHDGGDHEDEDYSDENDDFDPSEDASHVSQEEENDNQFYSENDSDGTSQSESSGYGQGVASQFMPGEDPLRYSVHSSENTDNVDSFAADSSLSTSKSGVGISRSNRTHSEDKAKTDGDRESFSRPTRLEQQIFSNKNDGPTDNYTIASQSTNKSDKRTYLAGSLLGESNGPVTLMTMLSSGKGTELPEGERSVDSKISNASASSRRSRMQGLVKSAVERPTGAVGYTRDQIKKLVELPRNTIVSEDEAHRTDENHPKKNRKRSRIKVKSEALLDFASKVNEAMIELDKHIKAKKRNTENKAEEAQNSEEDEDEDGEALSTKVLQGFEKIVGILLRLSDEYELLCTFAKSSDRATIDGLKTLLGYTKLLDDIFGQLEQILLQGLKTEMSEEMEDFLYGVNLTVEQVGDLCYRVAEKLQWNARANTSYLTLLELLARDTLEITCIYDDVDTPPYTITQEIQSAWEATGHDEEATTLLHSPDLTTFRQICYEVLLSCDQWCPDTEALMDICAIEDDENDETPAQPNDDEMVPPPEAALQVLEKINGEFLTRIPIMASVLRRILPPEVVTDTRMKDSFPKIRNPDAPAGLSPSTLVSVTSIPEDPDDEESLGVAGVGKTTIAAMVANHPDVRRFFHDGIAWVYIGPTELNYTRYVQCLQDLIGQLEVEPEEEPLFPELLHTPGESKAKRRRREEGFMVFVKETMVEFLEQRNVLIILDDICFDPDLDWFDFTPQVPSEEEEGSCVTLATSRRRNLLPAADTVEVEMLEHNEAVKLLVRESGALMKVIKPESAEINSVVVECAYHALAVKSLGRWLNLKHAPGGTPISSAEEIQRDVVQCMQTVTRSSTEEDADMMFEILDMSLSPAIDGHPTIIIKFCFAAFVKVFCDRSFISDFALADSTPIVPLSITEQLFDALIDLEEEYLRNEGSLANTDKRDAAGLIPEALSSLGIFKVIITFVEEGEEGEEQEEKYYQIMHKIQEEYGEYLYEEEKALSDLVKDGERRWNRAFAETYLSKPIDWDTEAPDAGLDYALETIPSHMFRGGMLTEAAQLLCNSKFVRGRLFALGRENGTRRQIKDCESLFELMVQQKGSGKNKFDPKGMLKKAYSILGDLLYMDEDDLIKEEGSPEAVEVGRSHFDIGFSLAEKRCWEAAVSHWDKSQELLVSALGLVELVAAVLFNVGVVYAEMSEYEQALGSLKQCLKIRGAIHGEEHILYAQTIQKIGDVFLSMSDYHEAMESYNWALDVMHIEPSHYRIDIGDILENMGKIHYSKGEIEEALQCFQDALRSQQVDLGDDHPELATTFHHIGNCLSDQGKTDEAIAHFEEAIRLKSLDPEGGGERDAEILTLEGMLHNLRGRQGHGLECYEKALHVLVTKVPHRKEKVASLLHLIGCVYLMSGEHKKAMKLFEESLHARRKVLGFVHLDVASTLFNMAFLHQCRNRLDRALKCLEEALKIRQLRLPDSEKVAVTHEKIGSLARLVGKTKKAEIAFGEALRIRKIVHGENHEAVATVLQELGDLMDDLGEYDSAMKNYVQALEIRESRLGPDDLAVAETYYSMGYTLQKNQASDRALQCFEESLSIRKFQLGDDSKEVGDTLNMMGYLQAQRSELDDAISLLWESLRIRKQHEDHIKVSETLKNIGNVHREKAEYDLAVECYEECLRIRRAELGDNHEKLADALIAMGNVQSDMNATSDAMESYKEALTIRIRIFGEQDESVAAVLQYMGTLEFRAAELDRAYQLLDEFIRIRQENGTEPDGDYVNVLFMIGNIHKMQGNEEEAQKCWTEAYGVFQELGLAEGNPQIAEVMGTLVKEAGKGKKKRRTKMKSHSSSNTDDELQSQKASGMFGLLAGKIKGGGRRNKGGHQLS</sequence>
<dbReference type="SMART" id="SM00028">
    <property type="entry name" value="TPR"/>
    <property type="match status" value="16"/>
</dbReference>
<protein>
    <submittedName>
        <fullName evidence="6">Kinesin light chain</fullName>
    </submittedName>
</protein>
<feature type="repeat" description="TPR" evidence="3">
    <location>
        <begin position="1827"/>
        <end position="1860"/>
    </location>
</feature>
<feature type="compositionally biased region" description="Basic and acidic residues" evidence="4">
    <location>
        <begin position="98"/>
        <end position="107"/>
    </location>
</feature>
<gene>
    <name evidence="6" type="ORF">FisN_34Lh025</name>
</gene>
<keyword evidence="2 3" id="KW-0802">TPR repeat</keyword>
<proteinExistence type="predicted"/>
<dbReference type="GO" id="GO:0043531">
    <property type="term" value="F:ADP binding"/>
    <property type="evidence" value="ECO:0007669"/>
    <property type="project" value="InterPro"/>
</dbReference>
<feature type="compositionally biased region" description="Acidic residues" evidence="4">
    <location>
        <begin position="626"/>
        <end position="637"/>
    </location>
</feature>
<feature type="repeat" description="TPR" evidence="3">
    <location>
        <begin position="1951"/>
        <end position="1984"/>
    </location>
</feature>
<evidence type="ECO:0000256" key="2">
    <source>
        <dbReference type="ARBA" id="ARBA00022803"/>
    </source>
</evidence>
<dbReference type="InParanoid" id="A0A1Z5JHE1"/>
<dbReference type="InterPro" id="IPR019734">
    <property type="entry name" value="TPR_rpt"/>
</dbReference>
<feature type="compositionally biased region" description="Basic and acidic residues" evidence="4">
    <location>
        <begin position="567"/>
        <end position="577"/>
    </location>
</feature>
<feature type="repeat" description="TPR" evidence="3">
    <location>
        <begin position="1534"/>
        <end position="1567"/>
    </location>
</feature>
<feature type="compositionally biased region" description="Polar residues" evidence="4">
    <location>
        <begin position="395"/>
        <end position="418"/>
    </location>
</feature>
<dbReference type="Pfam" id="PF13424">
    <property type="entry name" value="TPR_12"/>
    <property type="match status" value="5"/>
</dbReference>
<dbReference type="Pfam" id="PF00931">
    <property type="entry name" value="NB-ARC"/>
    <property type="match status" value="1"/>
</dbReference>
<feature type="region of interest" description="Disordered" evidence="4">
    <location>
        <begin position="566"/>
        <end position="585"/>
    </location>
</feature>
<feature type="compositionally biased region" description="Basic and acidic residues" evidence="4">
    <location>
        <begin position="117"/>
        <end position="129"/>
    </location>
</feature>
<feature type="compositionally biased region" description="Polar residues" evidence="4">
    <location>
        <begin position="449"/>
        <end position="473"/>
    </location>
</feature>
<dbReference type="Pfam" id="PF13374">
    <property type="entry name" value="TPR_10"/>
    <property type="match status" value="1"/>
</dbReference>